<feature type="signal peptide" evidence="1">
    <location>
        <begin position="1"/>
        <end position="18"/>
    </location>
</feature>
<sequence length="128" mass="13922">MIFSSLATAVLLAAGCQAAVVVPRLSHLADFRLFSGTNCGPENLGIWTIVEGDLKPGECKAIPDHSVVSIKIESISKDCQLTFHKNAGCGTWDPKLGRHEWGYTISDRKCLTVPTGNKFRAFTISCQR</sequence>
<feature type="chain" id="PRO_5012925159" evidence="1">
    <location>
        <begin position="19"/>
        <end position="128"/>
    </location>
</feature>
<evidence type="ECO:0000313" key="2">
    <source>
        <dbReference type="EMBL" id="PFH61481.1"/>
    </source>
</evidence>
<dbReference type="AlphaFoldDB" id="A0A2A9PKC2"/>
<protein>
    <submittedName>
        <fullName evidence="2">Uncharacterized protein</fullName>
    </submittedName>
</protein>
<comment type="caution">
    <text evidence="2">The sequence shown here is derived from an EMBL/GenBank/DDBJ whole genome shotgun (WGS) entry which is preliminary data.</text>
</comment>
<evidence type="ECO:0000313" key="3">
    <source>
        <dbReference type="Proteomes" id="UP000037136"/>
    </source>
</evidence>
<reference evidence="2 3" key="1">
    <citation type="journal article" date="2015" name="BMC Genomics">
        <title>Gene expression during zombie ant biting behavior reflects the complexity underlying fungal parasitic behavioral manipulation.</title>
        <authorList>
            <person name="de Bekker C."/>
            <person name="Ohm R.A."/>
            <person name="Loreto R.G."/>
            <person name="Sebastian A."/>
            <person name="Albert I."/>
            <person name="Merrow M."/>
            <person name="Brachmann A."/>
            <person name="Hughes D.P."/>
        </authorList>
    </citation>
    <scope>NUCLEOTIDE SEQUENCE [LARGE SCALE GENOMIC DNA]</scope>
    <source>
        <strain evidence="2 3">SC16a</strain>
    </source>
</reference>
<keyword evidence="1" id="KW-0732">Signal</keyword>
<evidence type="ECO:0000256" key="1">
    <source>
        <dbReference type="SAM" id="SignalP"/>
    </source>
</evidence>
<proteinExistence type="predicted"/>
<organism evidence="2 3">
    <name type="scientific">Ophiocordyceps unilateralis</name>
    <name type="common">Zombie-ant fungus</name>
    <name type="synonym">Torrubia unilateralis</name>
    <dbReference type="NCBI Taxonomy" id="268505"/>
    <lineage>
        <taxon>Eukaryota</taxon>
        <taxon>Fungi</taxon>
        <taxon>Dikarya</taxon>
        <taxon>Ascomycota</taxon>
        <taxon>Pezizomycotina</taxon>
        <taxon>Sordariomycetes</taxon>
        <taxon>Hypocreomycetidae</taxon>
        <taxon>Hypocreales</taxon>
        <taxon>Ophiocordycipitaceae</taxon>
        <taxon>Ophiocordyceps</taxon>
    </lineage>
</organism>
<reference evidence="2 3" key="2">
    <citation type="journal article" date="2017" name="Sci. Rep.">
        <title>Ant-infecting Ophiocordyceps genomes reveal a high diversity of potential behavioral manipulation genes and a possible major role for enterotoxins.</title>
        <authorList>
            <person name="de Bekker C."/>
            <person name="Ohm R.A."/>
            <person name="Evans H.C."/>
            <person name="Brachmann A."/>
            <person name="Hughes D.P."/>
        </authorList>
    </citation>
    <scope>NUCLEOTIDE SEQUENCE [LARGE SCALE GENOMIC DNA]</scope>
    <source>
        <strain evidence="2 3">SC16a</strain>
    </source>
</reference>
<dbReference type="Proteomes" id="UP000037136">
    <property type="component" value="Unassembled WGS sequence"/>
</dbReference>
<dbReference type="STRING" id="268505.A0A2A9PKC2"/>
<keyword evidence="3" id="KW-1185">Reference proteome</keyword>
<name>A0A2A9PKC2_OPHUN</name>
<dbReference type="EMBL" id="LAZP02000069">
    <property type="protein sequence ID" value="PFH61481.1"/>
    <property type="molecule type" value="Genomic_DNA"/>
</dbReference>
<gene>
    <name evidence="2" type="ORF">XA68_17206</name>
</gene>
<dbReference type="OrthoDB" id="4691160at2759"/>
<accession>A0A2A9PKC2</accession>